<evidence type="ECO:0000313" key="2">
    <source>
        <dbReference type="Proteomes" id="UP000228503"/>
    </source>
</evidence>
<gene>
    <name evidence="1" type="ORF">COY16_05460</name>
</gene>
<evidence type="ECO:0000313" key="1">
    <source>
        <dbReference type="EMBL" id="PIZ62002.1"/>
    </source>
</evidence>
<name>A0A2M7TWM3_9BACT</name>
<organism evidence="1 2">
    <name type="scientific">Candidatus Roizmanbacteria bacterium CG_4_10_14_0_2_um_filter_39_13</name>
    <dbReference type="NCBI Taxonomy" id="1974825"/>
    <lineage>
        <taxon>Bacteria</taxon>
        <taxon>Candidatus Roizmaniibacteriota</taxon>
    </lineage>
</organism>
<dbReference type="EMBL" id="PFOB01000068">
    <property type="protein sequence ID" value="PIZ62002.1"/>
    <property type="molecule type" value="Genomic_DNA"/>
</dbReference>
<sequence length="182" mass="20638">MKKQNLILILTSILLITIISVEIVYLTTLNKNTTDKNFQEEIAMQEDTLRIPSEDDLTKERSFNKLIDDVEKGYIDDAILSTYYAGSFLQYEILSSAQDQRYVGGMRFSIQVDTKEQNNITNVIIPAKVVSSMKVLRSVSNQLVPATIDDIKTGTIIRIQQDQKIIETDPVEAITNFTITIE</sequence>
<proteinExistence type="predicted"/>
<comment type="caution">
    <text evidence="1">The sequence shown here is derived from an EMBL/GenBank/DDBJ whole genome shotgun (WGS) entry which is preliminary data.</text>
</comment>
<protein>
    <submittedName>
        <fullName evidence="1">Uncharacterized protein</fullName>
    </submittedName>
</protein>
<reference evidence="2" key="1">
    <citation type="submission" date="2017-09" db="EMBL/GenBank/DDBJ databases">
        <title>Depth-based differentiation of microbial function through sediment-hosted aquifers and enrichment of novel symbionts in the deep terrestrial subsurface.</title>
        <authorList>
            <person name="Probst A.J."/>
            <person name="Ladd B."/>
            <person name="Jarett J.K."/>
            <person name="Geller-Mcgrath D.E."/>
            <person name="Sieber C.M.K."/>
            <person name="Emerson J.B."/>
            <person name="Anantharaman K."/>
            <person name="Thomas B.C."/>
            <person name="Malmstrom R."/>
            <person name="Stieglmeier M."/>
            <person name="Klingl A."/>
            <person name="Woyke T."/>
            <person name="Ryan C.M."/>
            <person name="Banfield J.F."/>
        </authorList>
    </citation>
    <scope>NUCLEOTIDE SEQUENCE [LARGE SCALE GENOMIC DNA]</scope>
</reference>
<dbReference type="AlphaFoldDB" id="A0A2M7TWM3"/>
<dbReference type="Proteomes" id="UP000228503">
    <property type="component" value="Unassembled WGS sequence"/>
</dbReference>
<accession>A0A2M7TWM3</accession>